<keyword evidence="1" id="KW-0472">Membrane</keyword>
<organism evidence="2">
    <name type="scientific">Rhizophora mucronata</name>
    <name type="common">Asiatic mangrove</name>
    <dbReference type="NCBI Taxonomy" id="61149"/>
    <lineage>
        <taxon>Eukaryota</taxon>
        <taxon>Viridiplantae</taxon>
        <taxon>Streptophyta</taxon>
        <taxon>Embryophyta</taxon>
        <taxon>Tracheophyta</taxon>
        <taxon>Spermatophyta</taxon>
        <taxon>Magnoliopsida</taxon>
        <taxon>eudicotyledons</taxon>
        <taxon>Gunneridae</taxon>
        <taxon>Pentapetalae</taxon>
        <taxon>rosids</taxon>
        <taxon>fabids</taxon>
        <taxon>Malpighiales</taxon>
        <taxon>Rhizophoraceae</taxon>
        <taxon>Rhizophora</taxon>
    </lineage>
</organism>
<reference evidence="2" key="1">
    <citation type="submission" date="2018-02" db="EMBL/GenBank/DDBJ databases">
        <title>Rhizophora mucronata_Transcriptome.</title>
        <authorList>
            <person name="Meera S.P."/>
            <person name="Sreeshan A."/>
            <person name="Augustine A."/>
        </authorList>
    </citation>
    <scope>NUCLEOTIDE SEQUENCE</scope>
    <source>
        <tissue evidence="2">Leaf</tissue>
    </source>
</reference>
<dbReference type="AlphaFoldDB" id="A0A2P2IH86"/>
<proteinExistence type="predicted"/>
<dbReference type="EMBL" id="GGEC01000088">
    <property type="protein sequence ID" value="MBW80571.1"/>
    <property type="molecule type" value="Transcribed_RNA"/>
</dbReference>
<feature type="transmembrane region" description="Helical" evidence="1">
    <location>
        <begin position="6"/>
        <end position="29"/>
    </location>
</feature>
<protein>
    <submittedName>
        <fullName evidence="2">Uncharacterized protein</fullName>
    </submittedName>
</protein>
<evidence type="ECO:0000256" key="1">
    <source>
        <dbReference type="SAM" id="Phobius"/>
    </source>
</evidence>
<keyword evidence="1" id="KW-1133">Transmembrane helix</keyword>
<sequence>MMSRTFSFIIFSATYTISFLSPIFFHLAFKHLFL</sequence>
<keyword evidence="1" id="KW-0812">Transmembrane</keyword>
<accession>A0A2P2IH86</accession>
<evidence type="ECO:0000313" key="2">
    <source>
        <dbReference type="EMBL" id="MBW80571.1"/>
    </source>
</evidence>
<name>A0A2P2IH86_RHIMU</name>